<keyword evidence="2" id="KW-1185">Reference proteome</keyword>
<protein>
    <submittedName>
        <fullName evidence="1">Uncharacterized protein</fullName>
    </submittedName>
</protein>
<name>A0ACA9TZ65_BIOOC</name>
<dbReference type="Proteomes" id="UP000836387">
    <property type="component" value="Unassembled WGS sequence"/>
</dbReference>
<accession>A0ACA9TZ65</accession>
<reference evidence="1" key="1">
    <citation type="submission" date="2020-04" db="EMBL/GenBank/DDBJ databases">
        <authorList>
            <person name="Broberg M."/>
        </authorList>
    </citation>
    <scope>NUCLEOTIDE SEQUENCE</scope>
</reference>
<evidence type="ECO:0000313" key="1">
    <source>
        <dbReference type="EMBL" id="CAG9945787.1"/>
    </source>
</evidence>
<sequence>MTKVSSGAQSTCRVWFASSRIVRFGSPWSDRRTATQARTTAEGGIPKDRSQQDIGSTEFRLQQPPQQPGPWSLHSSAISPWLDVNVPQALAGMESGSSGSNVMTSDFVLDNLNVESFPVSQGAPFDLDVFINHPFEQHPWQVDLQHLSYLAYKDDSSSGKLVSNSRDTPSGDGHSIAGSLPDSQLGPARTQADGHDYLPRPFLRSCSLSQAVAQLSTPAAAPCPV</sequence>
<organism evidence="1 2">
    <name type="scientific">Clonostachys rosea f. rosea IK726</name>
    <dbReference type="NCBI Taxonomy" id="1349383"/>
    <lineage>
        <taxon>Eukaryota</taxon>
        <taxon>Fungi</taxon>
        <taxon>Dikarya</taxon>
        <taxon>Ascomycota</taxon>
        <taxon>Pezizomycotina</taxon>
        <taxon>Sordariomycetes</taxon>
        <taxon>Hypocreomycetidae</taxon>
        <taxon>Hypocreales</taxon>
        <taxon>Bionectriaceae</taxon>
        <taxon>Clonostachys</taxon>
    </lineage>
</organism>
<proteinExistence type="predicted"/>
<evidence type="ECO:0000313" key="2">
    <source>
        <dbReference type="Proteomes" id="UP000836387"/>
    </source>
</evidence>
<reference evidence="1" key="2">
    <citation type="submission" date="2021-10" db="EMBL/GenBank/DDBJ databases">
        <authorList>
            <person name="Piombo E."/>
        </authorList>
    </citation>
    <scope>NUCLEOTIDE SEQUENCE</scope>
</reference>
<comment type="caution">
    <text evidence="1">The sequence shown here is derived from an EMBL/GenBank/DDBJ whole genome shotgun (WGS) entry which is preliminary data.</text>
</comment>
<dbReference type="EMBL" id="CADEHS020000010">
    <property type="protein sequence ID" value="CAG9945787.1"/>
    <property type="molecule type" value="Genomic_DNA"/>
</dbReference>
<gene>
    <name evidence="1" type="ORF">CRV2_00004663</name>
</gene>